<proteinExistence type="predicted"/>
<evidence type="ECO:0000313" key="2">
    <source>
        <dbReference type="Proteomes" id="UP000824070"/>
    </source>
</evidence>
<dbReference type="EMBL" id="DVMV01000022">
    <property type="protein sequence ID" value="HIU45286.1"/>
    <property type="molecule type" value="Genomic_DNA"/>
</dbReference>
<gene>
    <name evidence="1" type="ORF">IAC52_03195</name>
</gene>
<evidence type="ECO:0000313" key="1">
    <source>
        <dbReference type="EMBL" id="HIU45286.1"/>
    </source>
</evidence>
<dbReference type="Pfam" id="PF06133">
    <property type="entry name" value="Com_YlbF"/>
    <property type="match status" value="1"/>
</dbReference>
<name>A0A9D1LNU4_9FIRM</name>
<dbReference type="InterPro" id="IPR010368">
    <property type="entry name" value="Com_YlbF"/>
</dbReference>
<reference evidence="1" key="1">
    <citation type="submission" date="2020-10" db="EMBL/GenBank/DDBJ databases">
        <authorList>
            <person name="Gilroy R."/>
        </authorList>
    </citation>
    <scope>NUCLEOTIDE SEQUENCE</scope>
    <source>
        <strain evidence="1">ChiGjej1B1-22543</strain>
    </source>
</reference>
<dbReference type="SUPFAM" id="SSF158622">
    <property type="entry name" value="YheA/YmcA-like"/>
    <property type="match status" value="1"/>
</dbReference>
<comment type="caution">
    <text evidence="1">The sequence shown here is derived from an EMBL/GenBank/DDBJ whole genome shotgun (WGS) entry which is preliminary data.</text>
</comment>
<organism evidence="1 2">
    <name type="scientific">Candidatus Alloenteromonas pullicola</name>
    <dbReference type="NCBI Taxonomy" id="2840784"/>
    <lineage>
        <taxon>Bacteria</taxon>
        <taxon>Bacillati</taxon>
        <taxon>Bacillota</taxon>
        <taxon>Bacillota incertae sedis</taxon>
        <taxon>Candidatus Alloenteromonas</taxon>
    </lineage>
</organism>
<dbReference type="AlphaFoldDB" id="A0A9D1LNU4"/>
<dbReference type="Proteomes" id="UP000824070">
    <property type="component" value="Unassembled WGS sequence"/>
</dbReference>
<protein>
    <submittedName>
        <fullName evidence="1">YlbF family regulator</fullName>
    </submittedName>
</protein>
<accession>A0A9D1LNU4</accession>
<dbReference type="InterPro" id="IPR023378">
    <property type="entry name" value="YheA/YmcA-like_dom_sf"/>
</dbReference>
<reference evidence="1" key="2">
    <citation type="journal article" date="2021" name="PeerJ">
        <title>Extensive microbial diversity within the chicken gut microbiome revealed by metagenomics and culture.</title>
        <authorList>
            <person name="Gilroy R."/>
            <person name="Ravi A."/>
            <person name="Getino M."/>
            <person name="Pursley I."/>
            <person name="Horton D.L."/>
            <person name="Alikhan N.F."/>
            <person name="Baker D."/>
            <person name="Gharbi K."/>
            <person name="Hall N."/>
            <person name="Watson M."/>
            <person name="Adriaenssens E.M."/>
            <person name="Foster-Nyarko E."/>
            <person name="Jarju S."/>
            <person name="Secka A."/>
            <person name="Antonio M."/>
            <person name="Oren A."/>
            <person name="Chaudhuri R.R."/>
            <person name="La Ragione R."/>
            <person name="Hildebrand F."/>
            <person name="Pallen M.J."/>
        </authorList>
    </citation>
    <scope>NUCLEOTIDE SEQUENCE</scope>
    <source>
        <strain evidence="1">ChiGjej1B1-22543</strain>
    </source>
</reference>
<dbReference type="Gene3D" id="1.20.1500.10">
    <property type="entry name" value="YheA/YmcA-like"/>
    <property type="match status" value="1"/>
</dbReference>
<sequence length="122" mass="14004">MEEATIARLCAVRDYLSECQEANALSDAEDKLNRSEEAKRLSSLIRQQEGKLEFSLNHFGEGSEQSKAELHALYLYKKEIDELPESREYMKAYSAYRKLLDRVNETLFEVDLPAASCGRRHG</sequence>